<dbReference type="EMBL" id="JAKZEL010000008">
    <property type="protein sequence ID" value="KAI4540923.1"/>
    <property type="molecule type" value="Genomic_DNA"/>
</dbReference>
<evidence type="ECO:0000256" key="22">
    <source>
        <dbReference type="SAM" id="MobiDB-lite"/>
    </source>
</evidence>
<evidence type="ECO:0000256" key="21">
    <source>
        <dbReference type="PROSITE-ProRule" id="PRU00075"/>
    </source>
</evidence>
<feature type="region of interest" description="Disordered" evidence="22">
    <location>
        <begin position="6142"/>
        <end position="6161"/>
    </location>
</feature>
<keyword evidence="8" id="KW-0677">Repeat</keyword>
<dbReference type="FunFam" id="2.60.40.2030:FF:000028">
    <property type="entry name" value="Adhesion G-protein coupled receptor V1"/>
    <property type="match status" value="1"/>
</dbReference>
<dbReference type="GO" id="GO:0016787">
    <property type="term" value="F:hydrolase activity"/>
    <property type="evidence" value="ECO:0007669"/>
    <property type="project" value="UniProtKB-KW"/>
</dbReference>
<evidence type="ECO:0000256" key="12">
    <source>
        <dbReference type="ARBA" id="ARBA00023040"/>
    </source>
</evidence>
<feature type="transmembrane region" description="Helical" evidence="23">
    <location>
        <begin position="5846"/>
        <end position="5871"/>
    </location>
</feature>
<evidence type="ECO:0000313" key="27">
    <source>
        <dbReference type="Proteomes" id="UP001214576"/>
    </source>
</evidence>
<feature type="repeat" description="EAR" evidence="21">
    <location>
        <begin position="3283"/>
        <end position="3325"/>
    </location>
</feature>
<dbReference type="InterPro" id="IPR006558">
    <property type="entry name" value="LamG-like"/>
</dbReference>
<dbReference type="Gene3D" id="2.60.120.200">
    <property type="match status" value="1"/>
</dbReference>
<evidence type="ECO:0000256" key="7">
    <source>
        <dbReference type="ARBA" id="ARBA00022729"/>
    </source>
</evidence>
<comment type="similarity">
    <text evidence="4">Belongs to the G-protein coupled receptor 2 family. Adhesion G-protein coupled receptor (ADGR) subfamily.</text>
</comment>
<feature type="compositionally biased region" description="Polar residues" evidence="22">
    <location>
        <begin position="6086"/>
        <end position="6110"/>
    </location>
</feature>
<dbReference type="GO" id="GO:0007166">
    <property type="term" value="P:cell surface receptor signaling pathway"/>
    <property type="evidence" value="ECO:0007669"/>
    <property type="project" value="InterPro"/>
</dbReference>
<dbReference type="GO" id="GO:0007605">
    <property type="term" value="P:sensory perception of sound"/>
    <property type="evidence" value="ECO:0007669"/>
    <property type="project" value="TreeGrafter"/>
</dbReference>
<keyword evidence="7" id="KW-0732">Signal</keyword>
<dbReference type="InterPro" id="IPR003644">
    <property type="entry name" value="Calx_beta"/>
</dbReference>
<feature type="domain" description="GAIN-B" evidence="24">
    <location>
        <begin position="5533"/>
        <end position="5689"/>
    </location>
</feature>
<evidence type="ECO:0000256" key="20">
    <source>
        <dbReference type="ARBA" id="ARBA00083929"/>
    </source>
</evidence>
<dbReference type="FunFam" id="2.60.40.2030:FF:000023">
    <property type="entry name" value="Adhesion G protein-coupled receptor V1"/>
    <property type="match status" value="2"/>
</dbReference>
<keyword evidence="17" id="KW-0966">Cell projection</keyword>
<dbReference type="FunFam" id="2.60.40.2030:FF:000012">
    <property type="entry name" value="Adhesion G-protein coupled receptor V1"/>
    <property type="match status" value="1"/>
</dbReference>
<dbReference type="InterPro" id="IPR038081">
    <property type="entry name" value="CalX-like_sf"/>
</dbReference>
<dbReference type="InterPro" id="IPR009039">
    <property type="entry name" value="EAR"/>
</dbReference>
<evidence type="ECO:0000256" key="11">
    <source>
        <dbReference type="ARBA" id="ARBA00022989"/>
    </source>
</evidence>
<evidence type="ECO:0000256" key="1">
    <source>
        <dbReference type="ARBA" id="ARBA00004289"/>
    </source>
</evidence>
<dbReference type="PROSITE" id="PS50912">
    <property type="entry name" value="EAR"/>
    <property type="match status" value="2"/>
</dbReference>
<evidence type="ECO:0000256" key="10">
    <source>
        <dbReference type="ARBA" id="ARBA00022837"/>
    </source>
</evidence>
<dbReference type="FunFam" id="2.60.220.50:FF:000020">
    <property type="entry name" value="Adhesion G-protein coupled receptor V1"/>
    <property type="match status" value="1"/>
</dbReference>
<dbReference type="GO" id="GO:0010855">
    <property type="term" value="F:adenylate cyclase inhibitor activity"/>
    <property type="evidence" value="ECO:0007669"/>
    <property type="project" value="TreeGrafter"/>
</dbReference>
<dbReference type="PANTHER" id="PTHR46682:SF1">
    <property type="entry name" value="ADHESION G-PROTEIN COUPLED RECEPTOR V1"/>
    <property type="match status" value="1"/>
</dbReference>
<dbReference type="FunFam" id="2.60.40.2030:FF:000020">
    <property type="entry name" value="Adhesion G protein-coupled receptor V1"/>
    <property type="match status" value="2"/>
</dbReference>
<dbReference type="FunFam" id="2.60.120.200:FF:000106">
    <property type="entry name" value="Adhesion G-protein coupled receptor V1"/>
    <property type="match status" value="1"/>
</dbReference>
<organism evidence="26 27">
    <name type="scientific">Ovis ammon polii</name>
    <dbReference type="NCBI Taxonomy" id="230172"/>
    <lineage>
        <taxon>Eukaryota</taxon>
        <taxon>Metazoa</taxon>
        <taxon>Chordata</taxon>
        <taxon>Craniata</taxon>
        <taxon>Vertebrata</taxon>
        <taxon>Euteleostomi</taxon>
        <taxon>Mammalia</taxon>
        <taxon>Eutheria</taxon>
        <taxon>Laurasiatheria</taxon>
        <taxon>Artiodactyla</taxon>
        <taxon>Ruminantia</taxon>
        <taxon>Pecora</taxon>
        <taxon>Bovidae</taxon>
        <taxon>Caprinae</taxon>
        <taxon>Ovis</taxon>
    </lineage>
</organism>
<sequence length="6176" mass="676204">MSVSPGPVGRTEGIFECMEDSLICWDVRPHRKPEQQSSVVLIRGMPSASLLVNLLSALFIPFVFGETEIRFAGQTEFVVNETSTTVIRLVVERIGDPANVTAIVSLYGDDTGDFFDTYAATFIPFGETNRTVYIAVCDDDFPEPDETFIFHLTLQKPSANVKLGWPRTITVTILSNDNAFGIISFNMPFSITVSEPRGRNESVPLTLIREKGTYGMVTVTFEIVGGPYPPEEDLSPVKGNITFPPGKATVAYNLTVLDDEVPENDEIFLIQLKSVEGGAEINTSRSSVEIIVKKNDSPVRFIQNVYLVPEEDHVLTVPVVRGKDDSGNLIGSDDCEVSISYAIITGNSTAHAQQNLDFIDLQPNTTIVFPPFIYESHLKFQIVDDAIPEIAESFQVMLLKDTLRGDAVLLGPSVVQVTIKPNDKPYGVLSFNSVLFERTVIIDEDTTTRFEEITVVRNGGTHGNVSVNWVLTRNSSDPSPVTTDIRPRSGVLHFAQGQMLASVPLTVVNDDLPEEAEAYLLQILPHTIRGGAEVSEPAELLFYIQDSDDVYGLITFFPVENQKIESSPGERCLSLSLTRLGGTKGDVKIFYSAFYIPAGAVDPLRAKDGILNISRRSSLIFPEQKTQVTIKLPIRNDAFLQNGAHFLVQLEAVELVNIVPPIPPISPRFGEIQNISLVVTPDIANGEIGFISNLPIILHEPEDFAAEVVCIPLHRDGTDGQATVHWSLKPSGFNSKAVTLDDIGPFNGSVVFLSGQSDTTINITVKADDIPEMNETVTLSLDRVSVENQVLKSGYTSRDLIILENDDPGGVFEFSPASRGPYTIKEGESIELHIIRHRGALVKQFLHYRIEPRDSNEFYGNTGVLEFKPGEREIVITLLTRLDGIPELDEHYWVVLTSHGERESKLGSATIVNITILKNDDPHGIIEFVSDDLIVTINESKGDNTYSEPRVVRVREGETADFKVLRNGSVDVPCTVQYATMDGKATAREGDFVPIEKGEMLIFAAGSRQQNISVFITEDDIPETDEPFYIILFNSTGDTVVYPYAIATVIIEANDDPNGIFSLEPIDKAVEEGKTNSFWILRHRGHFGNVSVAWQLFHNDSALQPGQEFYETSGTINFMDGEGAKPIILHAFPDKIPEFNEFYILKLVNISGGSPGPGGQLAATNLQVTVMIPFNDDPFGVFILDPECLEREVAEDVLSEDAMSYITNFTVLRQQGAFGDVRVGWEVLSSEFTAGLPPVIDFLLVGTFPSTVHSQPHMRRHHSGTDALYFSGLEGAFGTVNPKYHPSRNNSIANFTFSAWVMPNANTNGFVIAKDDGNGGIYYGVKIHTNESHVTLSLHYKTLGSNATYVAKTTVMKYLEEDVWLHLLIVLDDGIIEFYLDGNAMPRGIKSLKGEAITDGPGTLRIGAGVNGNDRFTGLMQDVRSYERKLTLEEIYELHAMPAKSDLHPVSGYLEFRQGETNKSFIISARDDNEEEGEELFILKLVSVYGGARLSKENTTARLVIQKSDNANGLFGFTGSCIPEIESDGVNYLVDDFANVSGSITFLPWQRSEVLNIYVLDDDIPELNEYFRVTLVSAIPGDGKIGSTPTSGASIDPEKETTDITIKASDHPYGLLQFSTGPPPQPEDTMTLPASSVPHVTVREEDGEVRLLVVRAQGLLGRVMAEYRTVSLTAFSPEDYQSVAGTLEFQPGERFKYISVNITDNSIPELEKSFKVELLNLEGGASLGVASQVLVTIAASDHAHGVFEFSPESLAVSGTEPEDGYSTVIFNIMRSHGALSRVILLWSIDSDPDGDLAFTSGNVTFEIGQKSANITVEILPDEDPELDKTFSVTILSVSSGSLGIHTNATLIVLASDDPYGVFIFSEKNRPIKVEEATQNITLSIIRLKGLLGKVKVTYATLDDMEKPPHFPRSLARATEGKDYIPASGFAVFRANQSEATITVSVLDDDEPERSESLFVELLNSTLTEKVQNRPIPNSPRLGSKVEAIAQLIIIANDDAFGILQLSAPVVRVAENHVGPIINVTRTGGAFADVSVKFKAVPITAVAGEDYSIASSDVVLLEGETSKAVPIYIINDIYPELEESFLVQLLNETTGGAKLGALTEAIIIIEASDDPYGLFGFQITKLTVEEPEFNSVKVNLPIIRNSGTLGNVTVQWVATINGQLATGDLRVVSGNVTFAPGETIQTLLLEVLADDVPEIEEVIQVQLTDASGGGTVGLDRVANIIIPANDNPYGTVAFVQSVSRVQEPLERSSCANITVRRSGGHFGRLLLFYGTSDIDVVALAVEEGQDLLSFYESPIQGVPDPLWRTWVNVSAMGEPQDTCATLCLKEHACSAFSFLSASEGPQCFWMTSWTSPTANNSDFWTYKKNVTRVASLFSGQAVAGSDYEPVTRQWAIMREGDEFANLTVSILPDDFPEMDESFLISLLEVRLMNITASFKNQPTIGQPNTSTVVIALNGDAFGVFVIYSISPNTSEDGLYVEVQEQPQSTVEMVIHRTGGSLGQVTVEWRVVGGTATEGLDFIGAGDILTFAEGETKKVAILTILDDSEPEDDEIIVVSLVYTEGGSRILPSSDTVRVNILANDNVAGVVSFQTASRSVIGHEGETLQFHVIRTPPGRGNVTVNWKIIGQNLELNFANSTGQLFFPEGSLNKIISVHLLDDNIPEEKEVYQVILYDVRTQGVSPAGAALLDAQGYAAVLTVEASDEPHGVLNFALSSRFVLLQEANTTIKLFINREFGSLGAINVTYATVPGMLSRKNQTEGNLAEPDVDFVPVIGFLILEEGETAGAIDITILENLVLFWDLVFQLPKFTSKRFMKIIPMERDDIPELEECFLVNLTHVELIMAPFTSFPPRLEKTQLIRYRLKDSEGLTAQIIIDANDGARGVIEWQLSRFEVNETQGSLTLVAQRRTGALGPVSLFVYAQNLEAQLGVDYAFTPMILHFANGERYKNVDIMILDDDIPEGDEAFQLILTNPSSGLELGENIVAFITILANDDGPGVLSFNNSEHFFLREPTAVYIQESMAVLYIVREPAQGLFGTVTVQFIVTEVNSSVESKDLAPSKGYVVLEEGVRFKALHISAILDTEPEMDEHFVCTLFNPTGGARLGAHVQTLITILQNQAPLGLFSISAVANRGTSVNIEEANRTVYLSVSRTNGIDLADLSIENPKTCEAFNIGLSSYFVITHEERNKEKSSVTSVYMFTSGFKLFLVQTINISESSQVFRWNGGSFVWHQTLSVRGVLSMALFTRGGAVFLAIAQANARLVFYSVIVGDQNSVDIFVWEAGQSSFRYFQSLDFAAVNKIHSFTPASGIVHLLLLGQAVSALYCWNSELNHFSLILEAPSASDAAFVTVKSLNSSKNLIALAGATHSHIYELAYVSSQSDFIPSSGELIFEPGDKEAIIAVNVLDDTVPEEDESFRVQLKNPKGGAEIGINGYVQITILSNDDAYGVVGFAQNSLYKQVEEMEQDSLLTLNVERLKGTYGRITVAWEADGSISDIFPTSGVISFSEGQALSTITLTVLADDLPELSEIVIVTLIRIITEGVEDPSKGATIDQKRNQSVITTLPNDSPYGLVGWHAESLFIKVAEPKENATALQLQIVRDKGLLGDIAIQLVAKPNFLLHINNRATENEDYVLQETMIIMKENIKETYVKVAILPDDVPELEEGFIVSITEVRLVNSDFSAGQPSVRRPGLEIAEIMIEENDDPRGIFKFHITRDVAVITAYEVPPPMNVRQVPVVRLAGSFGEVKVYWKATVDSAGLEDFKPSHGILEFADRQVMAVIEITIIDDDEFELMEIFNISLIKVAGGGRLGDDVVVTVVIPQNDSPFGVFGFEEKTVMVDESLLSDDPDSYVTLTVVRSPGGKGAVRLQWTIDEMAKDDLSPLSGTLHFDETDSQKTIVLRTLQDATLEEDRRFTIQLLSVDEVEISPVKGSASIIIRGDKGASGEVGIAPSSRHVLIGEPSATYNGTAIISLIRGPAISGEVTVSWRIVPPSLEEFAETSGKLRMRDGQSAAIVVIQALNDDLPEEKRFYAFQLTGVSEGGVLSESSTTANITMVASDFPYGRFAFSQEQLRVTEEVQKVNLTVIRSGGSFGRVRLCLEAVSGTAEVGVDFLPPPVQLLFEARETVKSVHIEILDDSLPEGPEEFSLVMTDVELLGRNESVFDDGNEFVLIVNVLKHALMNHIKVSFFGWHTNPLHIPVPVEEDTGTIMIPVQRLHGTYGRVTADLVSQSSSAVPGGVDYVLHGSSVTFQHGQNLSFINVSIIDDDESEFEEPIEIMLVGATGGAVLGRHLVCRITIAKSDSPFGVIRFLNQSRVSVPNPSSTMILPLMLERTGGLLGEIQVNWEIVGPNSQEALPSQNQDIADPVSGSFSFGDGEGGVRSIILGIYPHDDIEIEKTFIIKLKLVKGEAQLDSTAKDITLTIEKFGDPNGVIQFAPESLSEETYLEPSSLEGPLIITFFVRRIKGVSGEIMVYWELSSEFDITGDFLSTKGIFTIADGDSEASFDVHLLPDDIPEIEEVYVLQLVSVKGGAKLDTEKCVIRLSVPANDDPHGIFALYSDHQSVLIGQNLRRLLQINVTRLAGTFGDVAVRYRISSDSKAQSVVTENAERQLVVRDGTRYKVDSVPVQGQVFLPLGSNFTLQLVTVMLVGGSFYGVPKILQEAKSAILPVPEKAANSQVGFESTAFPLTDIAAGTSQAVISRRGTYGSLKVSWAAGYVPGSEIPEFTAVGNMTPKVGRLSFSHGEESKRVLLWTHPSPGRLEAFVVHLSGVQSSVPGGAQLRSGFTVAEIEPMGVFQFSPSSRNIIVSEDTQMIRLHVQRLFGFRGELIKVSYQTTAGRAKPQEDFEPVRNGELLFRKFQVEVDFEIIIIDDELPEIEEIFYINLTSVEIKGLPKFDANWRPRLNRDFSVAVITILDNDDLAGTDTSFTKTAVTAAVDTALPLETSSATTHPDTTEITAIPQPTEVVAMVTEVAGVSPIPEDLVTLAGTSAMSEKPNAATITTDTSVHGTFSLGPPVVYVEEEMENGTLNAAEVLVRRTGGSAGNVSVTVRTFGETSAQKEPNALPFPDSHGISNLTWATEEEDFGAETLILAFVDGERERKVLIPILDDGDPEGQEFFYVFLTDPQGGAQIVKGEDDAGFAAFAMIVITGSDLHNGIIGFSEESQSRLELGEEIEMSSLRLTVTRQPNRAFEDVKVFWRVTFNKTAAVLQKDGVSLVDQLLSVAGTTVCMAGQTKGLITIELKPGKIPQSEIDFFVELYEVTAGAALNNSARFAQIKLLQRDKPPSLVYFSVGSRLPVAHKKATLISLQVAREYGAGLVMSVNFSTQELRSAETIGRTLISPAISGKDFVRTEGTLIFEPGQRTTVLDVILTPETGSLNPFPKRFQIVLFDPRGGAGVDKVYGTANITLVSDTNSQAFWGLADQLQQPLDGDILNRVLHSVSVKVATENTDEQLSAVLYLIDKITIEGKQQALSIESRNLFYEILCALVNPKRKDTRGFSHFTEVTENFAFSLLTDVTCGSPGEKGKTILDSCPYLSILALHWYPQQINGHKFEGKEGDYIRVPERLLDVLDAEIMAGRSTCELVQFTEYSSQQWFMTGNNFHALKNKVLSLSVKGQSSQPLTNSNEILYRIYAAEPRIVPKTPLCLLWNPSAASWLSDSQFCKVVEDTSGYVECACSYMSVYAVYAQTDNLSSYNEAFFSSGFICISESSVICELTRFHLIYPMTVLKWCSGKYQARYIHVKRVNNSLKMNLMRDFVVLLVYIQTAVILFFDLELCFFDFRVNMDLHTEQIVFLASAYASPQLTEASCSAIAAVTHYLYLCQFSWMLIQSVNFWYVLVMNDEHTERRYLLFLLLSWGLPALVVILLIVVLRAVYHQSMPQIYGLIHGDLCFIPNVYAALFTAALVPVTCLVVVFVVFTHAYQVKLQWRAYDDVFRGRTNAAGLGCAMGDLLSSLQLVESLVAASRIFSCDLHALSCKIPLVLYLFALISMTWLWGGLHMAYRHFWMLVLFVIFNSLQGLYVFVVYFILHNQTCCPMKASYTVEMNGHPGPSTTFFTPGSGMPAAGGEISKSTQNLISAMEEVPPDWERTSFQQASQASPDLKPSPQNGATFPSSGGYGQGSLVADEESQEFDDLIFALKTGAGLSVSDNESGQGSQEGGTLTDSQIVELRRIPIADTHL</sequence>
<evidence type="ECO:0000256" key="16">
    <source>
        <dbReference type="ARBA" id="ARBA00023224"/>
    </source>
</evidence>
<dbReference type="Pfam" id="PF03736">
    <property type="entry name" value="EPTP"/>
    <property type="match status" value="1"/>
</dbReference>
<evidence type="ECO:0000256" key="5">
    <source>
        <dbReference type="ARBA" id="ARBA00022475"/>
    </source>
</evidence>
<keyword evidence="15" id="KW-0675">Receptor</keyword>
<evidence type="ECO:0000256" key="23">
    <source>
        <dbReference type="SAM" id="Phobius"/>
    </source>
</evidence>
<evidence type="ECO:0000256" key="19">
    <source>
        <dbReference type="ARBA" id="ARBA00078072"/>
    </source>
</evidence>
<dbReference type="Gene3D" id="2.60.220.50">
    <property type="match status" value="1"/>
</dbReference>
<feature type="region of interest" description="Disordered" evidence="22">
    <location>
        <begin position="6086"/>
        <end position="6118"/>
    </location>
</feature>
<dbReference type="InterPro" id="IPR000832">
    <property type="entry name" value="GPCR_2_secretin-like"/>
</dbReference>
<dbReference type="InterPro" id="IPR026919">
    <property type="entry name" value="ADGRV1"/>
</dbReference>
<feature type="transmembrane region" description="Helical" evidence="23">
    <location>
        <begin position="5892"/>
        <end position="5914"/>
    </location>
</feature>
<dbReference type="GO" id="GO:0071277">
    <property type="term" value="P:cellular response to calcium ion"/>
    <property type="evidence" value="ECO:0007669"/>
    <property type="project" value="TreeGrafter"/>
</dbReference>
<keyword evidence="9" id="KW-0378">Hydrolase</keyword>
<keyword evidence="12" id="KW-0297">G-protein coupled receptor</keyword>
<name>A0AAD4U7L2_OVIAM</name>
<dbReference type="Pfam" id="PF03160">
    <property type="entry name" value="Calx-beta"/>
    <property type="match status" value="30"/>
</dbReference>
<dbReference type="FunFam" id="2.60.40.2030:FF:000009">
    <property type="entry name" value="adhesion G-protein coupled receptor V1"/>
    <property type="match status" value="1"/>
</dbReference>
<dbReference type="GO" id="GO:0005737">
    <property type="term" value="C:cytoplasm"/>
    <property type="evidence" value="ECO:0007669"/>
    <property type="project" value="TreeGrafter"/>
</dbReference>
<keyword evidence="16" id="KW-0807">Transducer</keyword>
<evidence type="ECO:0000256" key="14">
    <source>
        <dbReference type="ARBA" id="ARBA00023157"/>
    </source>
</evidence>
<dbReference type="InterPro" id="IPR017981">
    <property type="entry name" value="GPCR_2-like_7TM"/>
</dbReference>
<dbReference type="InterPro" id="IPR046338">
    <property type="entry name" value="GAIN_dom_sf"/>
</dbReference>
<evidence type="ECO:0000256" key="13">
    <source>
        <dbReference type="ARBA" id="ARBA00023136"/>
    </source>
</evidence>
<dbReference type="FunFam" id="2.60.40.2030:FF:000047">
    <property type="entry name" value="Adhesion G-protein coupled receptor V1"/>
    <property type="match status" value="1"/>
</dbReference>
<keyword evidence="6 23" id="KW-0812">Transmembrane</keyword>
<dbReference type="Gene3D" id="1.20.1070.10">
    <property type="entry name" value="Rhodopsin 7-helix transmembrane proteins"/>
    <property type="match status" value="1"/>
</dbReference>
<feature type="compositionally biased region" description="Polar residues" evidence="22">
    <location>
        <begin position="6143"/>
        <end position="6161"/>
    </location>
</feature>
<dbReference type="FunFam" id="2.60.40.2030:FF:000021">
    <property type="entry name" value="Adhesion G protein-coupled receptor V1"/>
    <property type="match status" value="1"/>
</dbReference>
<dbReference type="Pfam" id="PF13385">
    <property type="entry name" value="Laminin_G_3"/>
    <property type="match status" value="1"/>
</dbReference>
<dbReference type="SMART" id="SM00560">
    <property type="entry name" value="LamGL"/>
    <property type="match status" value="1"/>
</dbReference>
<evidence type="ECO:0000256" key="18">
    <source>
        <dbReference type="ARBA" id="ARBA00070037"/>
    </source>
</evidence>
<dbReference type="SUPFAM" id="SSF49899">
    <property type="entry name" value="Concanavalin A-like lectins/glucanases"/>
    <property type="match status" value="1"/>
</dbReference>
<evidence type="ECO:0000313" key="26">
    <source>
        <dbReference type="EMBL" id="KAI4540923.1"/>
    </source>
</evidence>
<dbReference type="PROSITE" id="PS50221">
    <property type="entry name" value="GAIN_B"/>
    <property type="match status" value="1"/>
</dbReference>
<evidence type="ECO:0000256" key="17">
    <source>
        <dbReference type="ARBA" id="ARBA00023273"/>
    </source>
</evidence>
<evidence type="ECO:0000256" key="8">
    <source>
        <dbReference type="ARBA" id="ARBA00022737"/>
    </source>
</evidence>
<evidence type="ECO:0000259" key="24">
    <source>
        <dbReference type="PROSITE" id="PS50221"/>
    </source>
</evidence>
<evidence type="ECO:0000259" key="25">
    <source>
        <dbReference type="PROSITE" id="PS50261"/>
    </source>
</evidence>
<dbReference type="FunFam" id="2.60.40.2030:FF:000046">
    <property type="entry name" value="Adhesion G protein-coupled receptor V1"/>
    <property type="match status" value="1"/>
</dbReference>
<dbReference type="GO" id="GO:0048513">
    <property type="term" value="P:animal organ development"/>
    <property type="evidence" value="ECO:0007669"/>
    <property type="project" value="UniProtKB-ARBA"/>
</dbReference>
<protein>
    <recommendedName>
        <fullName evidence="18">Adhesion G-protein coupled receptor V1</fullName>
    </recommendedName>
    <alternativeName>
        <fullName evidence="20">G-protein coupled receptor 98</fullName>
    </alternativeName>
    <alternativeName>
        <fullName evidence="19">Very large G-protein coupled receptor 1</fullName>
    </alternativeName>
</protein>
<dbReference type="GO" id="GO:0004930">
    <property type="term" value="F:G protein-coupled receptor activity"/>
    <property type="evidence" value="ECO:0007669"/>
    <property type="project" value="UniProtKB-KW"/>
</dbReference>
<accession>A0AAD4U7L2</accession>
<evidence type="ECO:0000256" key="3">
    <source>
        <dbReference type="ARBA" id="ARBA00004651"/>
    </source>
</evidence>
<dbReference type="GO" id="GO:0060171">
    <property type="term" value="C:stereocilium membrane"/>
    <property type="evidence" value="ECO:0007669"/>
    <property type="project" value="UniProtKB-SubCell"/>
</dbReference>
<gene>
    <name evidence="26" type="ORF">MG293_008065</name>
</gene>
<keyword evidence="13 23" id="KW-0472">Membrane</keyword>
<dbReference type="FunFam" id="2.60.40.2030:FF:000007">
    <property type="entry name" value="Adhesion G-protein coupled receptor V1"/>
    <property type="match status" value="3"/>
</dbReference>
<feature type="repeat" description="EAR" evidence="21">
    <location>
        <begin position="3224"/>
        <end position="3279"/>
    </location>
</feature>
<feature type="domain" description="G-protein coupled receptors family 2 profile 2" evidence="25">
    <location>
        <begin position="5754"/>
        <end position="6026"/>
    </location>
</feature>
<dbReference type="FunFam" id="2.60.40.2030:FF:000022">
    <property type="entry name" value="Adhesion G-protein coupled receptor V1"/>
    <property type="match status" value="1"/>
</dbReference>
<feature type="transmembrane region" description="Helical" evidence="23">
    <location>
        <begin position="6001"/>
        <end position="6025"/>
    </location>
</feature>
<dbReference type="FunFam" id="2.60.40.2030:FF:000013">
    <property type="entry name" value="Adhesion G-protein coupled receptor V1"/>
    <property type="match status" value="1"/>
</dbReference>
<dbReference type="FunFam" id="2.60.40.2030:FF:000017">
    <property type="entry name" value="Adhesion G protein-coupled receptor V1"/>
    <property type="match status" value="4"/>
</dbReference>
<dbReference type="SUPFAM" id="SSF141072">
    <property type="entry name" value="CalX-like"/>
    <property type="match status" value="37"/>
</dbReference>
<comment type="caution">
    <text evidence="26">The sequence shown here is derived from an EMBL/GenBank/DDBJ whole genome shotgun (WGS) entry which is preliminary data.</text>
</comment>
<keyword evidence="5" id="KW-1003">Cell membrane</keyword>
<dbReference type="InterPro" id="IPR005492">
    <property type="entry name" value="EPTP"/>
</dbReference>
<dbReference type="GO" id="GO:0007601">
    <property type="term" value="P:visual perception"/>
    <property type="evidence" value="ECO:0007669"/>
    <property type="project" value="TreeGrafter"/>
</dbReference>
<evidence type="ECO:0000256" key="4">
    <source>
        <dbReference type="ARBA" id="ARBA00007343"/>
    </source>
</evidence>
<dbReference type="InterPro" id="IPR013320">
    <property type="entry name" value="ConA-like_dom_sf"/>
</dbReference>
<dbReference type="PANTHER" id="PTHR46682">
    <property type="entry name" value="ADHESION G-PROTEIN COUPLED RECEPTOR V1"/>
    <property type="match status" value="1"/>
</dbReference>
<dbReference type="SMART" id="SM00237">
    <property type="entry name" value="Calx_beta"/>
    <property type="match status" value="17"/>
</dbReference>
<evidence type="ECO:0000256" key="15">
    <source>
        <dbReference type="ARBA" id="ARBA00023170"/>
    </source>
</evidence>
<dbReference type="Gene3D" id="2.60.40.2030">
    <property type="match status" value="35"/>
</dbReference>
<dbReference type="FunFam" id="2.60.40.2030:FF:000014">
    <property type="entry name" value="Adhesion G-protein coupled receptor V1"/>
    <property type="match status" value="1"/>
</dbReference>
<keyword evidence="27" id="KW-1185">Reference proteome</keyword>
<feature type="transmembrane region" description="Helical" evidence="23">
    <location>
        <begin position="5753"/>
        <end position="5775"/>
    </location>
</feature>
<dbReference type="Pfam" id="PF00002">
    <property type="entry name" value="7tm_2"/>
    <property type="match status" value="1"/>
</dbReference>
<dbReference type="FunFam" id="2.60.40.2030:FF:000048">
    <property type="entry name" value="Adhesion G-protein coupled receptor V1"/>
    <property type="match status" value="1"/>
</dbReference>
<dbReference type="FunFam" id="2.60.40.2030:FF:000025">
    <property type="entry name" value="Adhesion G protein-coupled receptor V1"/>
    <property type="match status" value="1"/>
</dbReference>
<dbReference type="FunFam" id="2.60.40.2030:FF:000044">
    <property type="entry name" value="Adhesion G protein-coupled receptor V1"/>
    <property type="match status" value="1"/>
</dbReference>
<proteinExistence type="inferred from homology"/>
<evidence type="ECO:0000256" key="6">
    <source>
        <dbReference type="ARBA" id="ARBA00022692"/>
    </source>
</evidence>
<dbReference type="GO" id="GO:0001917">
    <property type="term" value="C:photoreceptor inner segment"/>
    <property type="evidence" value="ECO:0007669"/>
    <property type="project" value="UniProtKB-SubCell"/>
</dbReference>
<dbReference type="Proteomes" id="UP001214576">
    <property type="component" value="Unassembled WGS sequence"/>
</dbReference>
<evidence type="ECO:0000256" key="9">
    <source>
        <dbReference type="ARBA" id="ARBA00022801"/>
    </source>
</evidence>
<comment type="subcellular location">
    <subcellularLocation>
        <location evidence="3">Cell membrane</location>
        <topology evidence="3">Multi-pass membrane protein</topology>
    </subcellularLocation>
    <subcellularLocation>
        <location evidence="1">Cell projection</location>
        <location evidence="1">Stereocilium membrane</location>
    </subcellularLocation>
    <subcellularLocation>
        <location evidence="2">Photoreceptor inner segment</location>
    </subcellularLocation>
</comment>
<keyword evidence="11 23" id="KW-1133">Transmembrane helix</keyword>
<dbReference type="FunFam" id="2.60.40.2030:FF:000033">
    <property type="entry name" value="Adhesion G protein-coupled receptor V1"/>
    <property type="match status" value="1"/>
</dbReference>
<dbReference type="GO" id="GO:0001965">
    <property type="term" value="F:G-protein alpha-subunit binding"/>
    <property type="evidence" value="ECO:0007669"/>
    <property type="project" value="TreeGrafter"/>
</dbReference>
<feature type="transmembrane region" description="Helical" evidence="23">
    <location>
        <begin position="5977"/>
        <end position="5994"/>
    </location>
</feature>
<reference evidence="26" key="1">
    <citation type="submission" date="2022-03" db="EMBL/GenBank/DDBJ databases">
        <title>Genomic analyses of argali, domestic sheep and their hybrids provide insights into chromosomal evolution, heterosis and genetic basis of agronomic traits.</title>
        <authorList>
            <person name="Li M."/>
        </authorList>
    </citation>
    <scope>NUCLEOTIDE SEQUENCE</scope>
    <source>
        <strain evidence="26">CAU-MHL-2022a</strain>
        <tissue evidence="26">Skin</tissue>
    </source>
</reference>
<dbReference type="PROSITE" id="PS50261">
    <property type="entry name" value="G_PROTEIN_RECEP_F2_4"/>
    <property type="match status" value="1"/>
</dbReference>
<evidence type="ECO:0000256" key="2">
    <source>
        <dbReference type="ARBA" id="ARBA00004437"/>
    </source>
</evidence>
<keyword evidence="14" id="KW-1015">Disulfide bond</keyword>
<dbReference type="InterPro" id="IPR057244">
    <property type="entry name" value="GAIN_B"/>
</dbReference>
<keyword evidence="10" id="KW-0106">Calcium</keyword>